<dbReference type="SMART" id="SM00357">
    <property type="entry name" value="CSP"/>
    <property type="match status" value="1"/>
</dbReference>
<dbReference type="InterPro" id="IPR050181">
    <property type="entry name" value="Cold_shock_domain"/>
</dbReference>
<feature type="region of interest" description="Disordered" evidence="4">
    <location>
        <begin position="45"/>
        <end position="69"/>
    </location>
</feature>
<dbReference type="InterPro" id="IPR012156">
    <property type="entry name" value="Cold_shock_CspA"/>
</dbReference>
<dbReference type="GO" id="GO:0005829">
    <property type="term" value="C:cytosol"/>
    <property type="evidence" value="ECO:0007669"/>
    <property type="project" value="UniProtKB-ARBA"/>
</dbReference>
<dbReference type="PROSITE" id="PS00352">
    <property type="entry name" value="CSD_1"/>
    <property type="match status" value="1"/>
</dbReference>
<name>A0A5C5X234_9PLAN</name>
<sequence length="69" mass="7615">MLRGKIKKLVADKGFGFITSEDRGGDLFFHVSAIQDAEFESLQEGQDVEYESEDGPKGPRASVVRPVDD</sequence>
<protein>
    <submittedName>
        <fullName evidence="6">Cold shock protein 2</fullName>
    </submittedName>
</protein>
<keyword evidence="7" id="KW-1185">Reference proteome</keyword>
<dbReference type="RefSeq" id="WP_146506969.1">
    <property type="nucleotide sequence ID" value="NZ_SIHI01000001.1"/>
</dbReference>
<dbReference type="InterPro" id="IPR002059">
    <property type="entry name" value="CSP_DNA-bd"/>
</dbReference>
<accession>A0A5C5X234</accession>
<evidence type="ECO:0000313" key="6">
    <source>
        <dbReference type="EMBL" id="TWT57087.1"/>
    </source>
</evidence>
<dbReference type="SUPFAM" id="SSF50249">
    <property type="entry name" value="Nucleic acid-binding proteins"/>
    <property type="match status" value="1"/>
</dbReference>
<dbReference type="PANTHER" id="PTHR11544">
    <property type="entry name" value="COLD SHOCK DOMAIN CONTAINING PROTEINS"/>
    <property type="match status" value="1"/>
</dbReference>
<organism evidence="6 7">
    <name type="scientific">Thalassoglobus neptunius</name>
    <dbReference type="NCBI Taxonomy" id="1938619"/>
    <lineage>
        <taxon>Bacteria</taxon>
        <taxon>Pseudomonadati</taxon>
        <taxon>Planctomycetota</taxon>
        <taxon>Planctomycetia</taxon>
        <taxon>Planctomycetales</taxon>
        <taxon>Planctomycetaceae</taxon>
        <taxon>Thalassoglobus</taxon>
    </lineage>
</organism>
<gene>
    <name evidence="6" type="primary">cspL</name>
    <name evidence="6" type="ORF">KOR42_04450</name>
</gene>
<dbReference type="InterPro" id="IPR019844">
    <property type="entry name" value="CSD_CS"/>
</dbReference>
<dbReference type="PROSITE" id="PS51857">
    <property type="entry name" value="CSD_2"/>
    <property type="match status" value="1"/>
</dbReference>
<evidence type="ECO:0000256" key="1">
    <source>
        <dbReference type="ARBA" id="ARBA00004496"/>
    </source>
</evidence>
<evidence type="ECO:0000259" key="5">
    <source>
        <dbReference type="PROSITE" id="PS51857"/>
    </source>
</evidence>
<dbReference type="InterPro" id="IPR012340">
    <property type="entry name" value="NA-bd_OB-fold"/>
</dbReference>
<dbReference type="InterPro" id="IPR011129">
    <property type="entry name" value="CSD"/>
</dbReference>
<evidence type="ECO:0000256" key="2">
    <source>
        <dbReference type="ARBA" id="ARBA00022490"/>
    </source>
</evidence>
<evidence type="ECO:0000313" key="7">
    <source>
        <dbReference type="Proteomes" id="UP000317243"/>
    </source>
</evidence>
<dbReference type="Pfam" id="PF00313">
    <property type="entry name" value="CSD"/>
    <property type="match status" value="1"/>
</dbReference>
<evidence type="ECO:0000256" key="4">
    <source>
        <dbReference type="SAM" id="MobiDB-lite"/>
    </source>
</evidence>
<keyword evidence="2" id="KW-0963">Cytoplasm</keyword>
<feature type="domain" description="CSD" evidence="5">
    <location>
        <begin position="1"/>
        <end position="66"/>
    </location>
</feature>
<dbReference type="GO" id="GO:0003676">
    <property type="term" value="F:nucleic acid binding"/>
    <property type="evidence" value="ECO:0007669"/>
    <property type="project" value="InterPro"/>
</dbReference>
<comment type="subcellular location">
    <subcellularLocation>
        <location evidence="1 3">Cytoplasm</location>
    </subcellularLocation>
</comment>
<dbReference type="EMBL" id="SIHI01000001">
    <property type="protein sequence ID" value="TWT57087.1"/>
    <property type="molecule type" value="Genomic_DNA"/>
</dbReference>
<reference evidence="6 7" key="1">
    <citation type="submission" date="2019-02" db="EMBL/GenBank/DDBJ databases">
        <title>Deep-cultivation of Planctomycetes and their phenomic and genomic characterization uncovers novel biology.</title>
        <authorList>
            <person name="Wiegand S."/>
            <person name="Jogler M."/>
            <person name="Boedeker C."/>
            <person name="Pinto D."/>
            <person name="Vollmers J."/>
            <person name="Rivas-Marin E."/>
            <person name="Kohn T."/>
            <person name="Peeters S.H."/>
            <person name="Heuer A."/>
            <person name="Rast P."/>
            <person name="Oberbeckmann S."/>
            <person name="Bunk B."/>
            <person name="Jeske O."/>
            <person name="Meyerdierks A."/>
            <person name="Storesund J.E."/>
            <person name="Kallscheuer N."/>
            <person name="Luecker S."/>
            <person name="Lage O.M."/>
            <person name="Pohl T."/>
            <person name="Merkel B.J."/>
            <person name="Hornburger P."/>
            <person name="Mueller R.-W."/>
            <person name="Bruemmer F."/>
            <person name="Labrenz M."/>
            <person name="Spormann A.M."/>
            <person name="Op Den Camp H."/>
            <person name="Overmann J."/>
            <person name="Amann R."/>
            <person name="Jetten M.S.M."/>
            <person name="Mascher T."/>
            <person name="Medema M.H."/>
            <person name="Devos D.P."/>
            <person name="Kaster A.-K."/>
            <person name="Ovreas L."/>
            <person name="Rohde M."/>
            <person name="Galperin M.Y."/>
            <person name="Jogler C."/>
        </authorList>
    </citation>
    <scope>NUCLEOTIDE SEQUENCE [LARGE SCALE GENOMIC DNA]</scope>
    <source>
        <strain evidence="6 7">KOR42</strain>
    </source>
</reference>
<dbReference type="CDD" id="cd04458">
    <property type="entry name" value="CSP_CDS"/>
    <property type="match status" value="1"/>
</dbReference>
<dbReference type="PIRSF" id="PIRSF002599">
    <property type="entry name" value="Cold_shock_A"/>
    <property type="match status" value="1"/>
</dbReference>
<comment type="caution">
    <text evidence="6">The sequence shown here is derived from an EMBL/GenBank/DDBJ whole genome shotgun (WGS) entry which is preliminary data.</text>
</comment>
<proteinExistence type="predicted"/>
<dbReference type="Proteomes" id="UP000317243">
    <property type="component" value="Unassembled WGS sequence"/>
</dbReference>
<dbReference type="Gene3D" id="2.40.50.140">
    <property type="entry name" value="Nucleic acid-binding proteins"/>
    <property type="match status" value="1"/>
</dbReference>
<evidence type="ECO:0000256" key="3">
    <source>
        <dbReference type="RuleBase" id="RU000408"/>
    </source>
</evidence>
<dbReference type="OrthoDB" id="9805039at2"/>
<dbReference type="PRINTS" id="PR00050">
    <property type="entry name" value="COLDSHOCK"/>
</dbReference>
<dbReference type="AlphaFoldDB" id="A0A5C5X234"/>